<dbReference type="Pfam" id="PF00637">
    <property type="entry name" value="Clathrin"/>
    <property type="match status" value="7"/>
</dbReference>
<dbReference type="InterPro" id="IPR022365">
    <property type="entry name" value="Clathrin_H-chain_propeller_rpt"/>
</dbReference>
<dbReference type="GO" id="GO:0032051">
    <property type="term" value="F:clathrin light chain binding"/>
    <property type="evidence" value="ECO:0007669"/>
    <property type="project" value="InterPro"/>
</dbReference>
<dbReference type="SMART" id="SM00299">
    <property type="entry name" value="CLH"/>
    <property type="match status" value="7"/>
</dbReference>
<evidence type="ECO:0000256" key="4">
    <source>
        <dbReference type="ARBA" id="ARBA00023176"/>
    </source>
</evidence>
<dbReference type="InterPro" id="IPR016341">
    <property type="entry name" value="Clathrin_heavy_chain"/>
</dbReference>
<accession>A0A6P7SHP8</accession>
<dbReference type="InterPro" id="IPR015348">
    <property type="entry name" value="Clathrin_H-chain_linker_core"/>
</dbReference>
<keyword evidence="3 6" id="KW-0472">Membrane</keyword>
<dbReference type="GO" id="GO:0071439">
    <property type="term" value="C:clathrin complex"/>
    <property type="evidence" value="ECO:0007669"/>
    <property type="project" value="InterPro"/>
</dbReference>
<proteinExistence type="inferred from homology"/>
<name>A0A6P7SHP8_9MOLL</name>
<dbReference type="FunFam" id="1.25.40.10:FF:000001">
    <property type="entry name" value="Clathrin heavy chain"/>
    <property type="match status" value="1"/>
</dbReference>
<dbReference type="InterPro" id="IPR016024">
    <property type="entry name" value="ARM-type_fold"/>
</dbReference>
<dbReference type="Gene3D" id="1.25.40.730">
    <property type="match status" value="1"/>
</dbReference>
<keyword evidence="5 6" id="KW-0968">Cytoplasmic vesicle</keyword>
<dbReference type="PANTHER" id="PTHR10292">
    <property type="entry name" value="CLATHRIN HEAVY CHAIN RELATED"/>
    <property type="match status" value="1"/>
</dbReference>
<comment type="subcellular location">
    <subcellularLocation>
        <location evidence="6">Cytoplasmic vesicle membrane</location>
        <topology evidence="6">Peripheral membrane protein</topology>
        <orientation evidence="6">Cytoplasmic side</orientation>
    </subcellularLocation>
    <subcellularLocation>
        <location evidence="6">Membrane</location>
        <location evidence="6">Coated pit</location>
        <topology evidence="6">Peripheral membrane protein</topology>
        <orientation evidence="6">Cytoplasmic side</orientation>
    </subcellularLocation>
</comment>
<sequence>MATQLLPIRFQEHLQLQNVGINASNIGFSTLTMESDKYICIREKVGETAQVVIIDLNDATNPIRRPISADSAIMNPASKVIALKAGKTLQIFNIEMKSKMKAHTMTEDVTFWKWISVNTVALVTDTAVYHWGMEGQNGEAGDSQPLKMFDRHSSLAGCQVINYRTDEKQQWLLLIGISAQQNRVVGAMQLYSMERKVSQPIEGHAAAFAQFKMDGNQALSTLFCFAVRGAQGGKLHIIEVGQPPQGNSPFTKKAVDVFFPPEAQNDFPVAMQTSNKHNVIFLITKYGYIHLYDIETATCIYMNRISGDTIFVTAPHEPTNGIIGVNRKGQVLSVSIEEDNVVQYITTTLQNPDLALRLASRCNLPGAEDLFVRKFNNLFQNGQYAEAAKAAAGAPKGILRTPQTIQRFQQVPAQPGQTSPLLQYFGILLDKGQLNKYESLELCRPVLQQGRKQLLEKWLKEDKLECSEELGDLVKAADPTLALSVYLRANVPNKVIQCFAETGQFQKIVLYAKKVGYTPDYIFLLRNIMRMNPEQGLQFSQMLVQDDEPLADLNQIVDVFMEFNLIQQCTSFLLDALKNNRPSEGPLQTRLLEMNLMSAPQVADAILGNQMFTHYDRAHIAQLCEKAGLLQRALEHYTDLYDIKRAVVHTHLLSPEWLVTYFGSLSVEDSLECLKAMLQANIRQNLQVCVQIASKYHEQLSTNALTDIFESFKSYEGLFYFLGSIVNFSQDPDVHFKYIQAACKTGQIKEVERICRESNCYDPERVKNFLKEAKLTDQLPLIIVCDRFDFVHDLVLYLYRNNLQKYIEIYVQKVNPGRLPVVVGGLLDVDCSEDVIKQLIMVVKGQFSTDELVEEVEKRNRLKLLLPWLEMRVHEGVTESATHNALAKIYIDSNNNPERFLRENQYYDSRIVGKYCEKRDPHLACVAYERGLCDQELINVCNENSLFKSESRYLVRRRDPDLWAIVLKEENEYRRQLIDQVVQTALSETQDPEDISVTVKAFMTADLPNELIELLEKIVLENSVFSDHRNLQNLLILTAIKADRSRVMEYINRLDNYDAPDIANIAITNELFEEAFAIFRKFEVNTSAIQVLIDHVANLDRAYEFAERCNDPAVWTQLGRAQLSSSMVKEAIDSFIKADDPSQYMEVVNVASSNNSWEDLVKFLQMARKKARETFIETELIYAYAKTNRLADLEEFVSGPNHANITQVADRCFDDKMYEAAKLLYNNVSNYARLAITLVHLGEYQGAVDSARKANSTKTWKEVCFACVDNEEFRLSQMCGLHIVVHADELEELINYYQDRGFFEELITLLEAALGLERAHMGMFTELAILYSKYKPEKMREHLELFWSRVNIPKVLRAAEQAHLWAELVFLYDKYEEYDNAILTMMNHPTEAWRESQFKDIITRVANIELYYKALIFYLDFKPMLINDLLLVLTPRLDHTRSVNYFLKVNKIPLVKPYLWSVQKNNNKAINEALNDLLITEEDYQSLRTSIDAYDNFDNISLAQRLEKHELLEFRRIAAYLYKGNNRWKQSVDLCKKDKLFKDCMQYASESRNVDIAEELIVWFLEQKNYECFAACLFQCYDLLRPDVILELAWRHNILDFAMPYMIQVMREYTSKVDRLEQSEAVRSEEEQKAEERPLVIGDTQLMLTAGPMSMGMANTTGQAYPNPTMVGMATPMTNPGYGYM</sequence>
<dbReference type="FunFam" id="2.130.10.110:FF:000001">
    <property type="entry name" value="Clathrin heavy chain"/>
    <property type="match status" value="1"/>
</dbReference>
<dbReference type="Pfam" id="PF13838">
    <property type="entry name" value="Clathrin_H_link"/>
    <property type="match status" value="1"/>
</dbReference>
<dbReference type="PROSITE" id="PS50236">
    <property type="entry name" value="CHCR"/>
    <property type="match status" value="7"/>
</dbReference>
<keyword evidence="7" id="KW-1185">Reference proteome</keyword>
<dbReference type="InterPro" id="IPR000547">
    <property type="entry name" value="Clathrin_H-chain/VPS_repeat"/>
</dbReference>
<dbReference type="GO" id="GO:0030130">
    <property type="term" value="C:clathrin coat of trans-Golgi network vesicle"/>
    <property type="evidence" value="ECO:0007669"/>
    <property type="project" value="InterPro"/>
</dbReference>
<dbReference type="SUPFAM" id="SSF48371">
    <property type="entry name" value="ARM repeat"/>
    <property type="match status" value="6"/>
</dbReference>
<dbReference type="GO" id="GO:0005938">
    <property type="term" value="C:cell cortex"/>
    <property type="evidence" value="ECO:0007669"/>
    <property type="project" value="TreeGrafter"/>
</dbReference>
<dbReference type="InterPro" id="IPR055358">
    <property type="entry name" value="CHCR"/>
</dbReference>
<dbReference type="Proteomes" id="UP000515154">
    <property type="component" value="Linkage group LG6"/>
</dbReference>
<organism evidence="7 8">
    <name type="scientific">Octopus sinensis</name>
    <name type="common">East Asian common octopus</name>
    <dbReference type="NCBI Taxonomy" id="2607531"/>
    <lineage>
        <taxon>Eukaryota</taxon>
        <taxon>Metazoa</taxon>
        <taxon>Spiralia</taxon>
        <taxon>Lophotrochozoa</taxon>
        <taxon>Mollusca</taxon>
        <taxon>Cephalopoda</taxon>
        <taxon>Coleoidea</taxon>
        <taxon>Octopodiformes</taxon>
        <taxon>Octopoda</taxon>
        <taxon>Incirrata</taxon>
        <taxon>Octopodidae</taxon>
        <taxon>Octopus</taxon>
    </lineage>
</organism>
<dbReference type="Gene3D" id="2.130.10.110">
    <property type="entry name" value="Clathrin heavy-chain terminal domain"/>
    <property type="match status" value="1"/>
</dbReference>
<evidence type="ECO:0000256" key="5">
    <source>
        <dbReference type="ARBA" id="ARBA00023329"/>
    </source>
</evidence>
<dbReference type="GO" id="GO:0006886">
    <property type="term" value="P:intracellular protein transport"/>
    <property type="evidence" value="ECO:0007669"/>
    <property type="project" value="UniProtKB-UniRule"/>
</dbReference>
<comment type="function">
    <text evidence="6">Clathrin is the major protein of the polyhedral coat of coated pits and vesicles.</text>
</comment>
<dbReference type="FunFam" id="1.25.40.730:FF:000001">
    <property type="entry name" value="Clathrin heavy chain"/>
    <property type="match status" value="1"/>
</dbReference>
<dbReference type="Pfam" id="PF01394">
    <property type="entry name" value="Clathrin_propel"/>
    <property type="match status" value="5"/>
</dbReference>
<protein>
    <recommendedName>
        <fullName evidence="6">Clathrin heavy chain</fullName>
    </recommendedName>
</protein>
<evidence type="ECO:0000256" key="3">
    <source>
        <dbReference type="ARBA" id="ARBA00023136"/>
    </source>
</evidence>
<evidence type="ECO:0000256" key="1">
    <source>
        <dbReference type="ARBA" id="ARBA00009535"/>
    </source>
</evidence>
<dbReference type="FunFam" id="1.25.40.10:FF:000002">
    <property type="entry name" value="Clathrin heavy chain"/>
    <property type="match status" value="1"/>
</dbReference>
<dbReference type="RefSeq" id="XP_029637478.1">
    <property type="nucleotide sequence ID" value="XM_029781618.2"/>
</dbReference>
<gene>
    <name evidence="8" type="primary">LOC115212844</name>
</gene>
<keyword evidence="2" id="KW-0677">Repeat</keyword>
<dbReference type="PANTHER" id="PTHR10292:SF1">
    <property type="entry name" value="CLATHRIN HEAVY CHAIN"/>
    <property type="match status" value="1"/>
</dbReference>
<dbReference type="FunFam" id="1.25.40.10:FF:000007">
    <property type="entry name" value="Clathrin heavy chain"/>
    <property type="match status" value="1"/>
</dbReference>
<evidence type="ECO:0000256" key="2">
    <source>
        <dbReference type="ARBA" id="ARBA00022737"/>
    </source>
</evidence>
<dbReference type="GO" id="GO:0006898">
    <property type="term" value="P:receptor-mediated endocytosis"/>
    <property type="evidence" value="ECO:0007669"/>
    <property type="project" value="TreeGrafter"/>
</dbReference>
<evidence type="ECO:0000256" key="6">
    <source>
        <dbReference type="PIRNR" id="PIRNR002290"/>
    </source>
</evidence>
<dbReference type="Gene3D" id="1.25.40.10">
    <property type="entry name" value="Tetratricopeptide repeat domain"/>
    <property type="match status" value="4"/>
</dbReference>
<dbReference type="SUPFAM" id="SSF50989">
    <property type="entry name" value="Clathrin heavy-chain terminal domain"/>
    <property type="match status" value="1"/>
</dbReference>
<dbReference type="PIRSF" id="PIRSF002290">
    <property type="entry name" value="Clathrin_H_chain"/>
    <property type="match status" value="1"/>
</dbReference>
<evidence type="ECO:0000313" key="8">
    <source>
        <dbReference type="RefSeq" id="XP_029637478.1"/>
    </source>
</evidence>
<comment type="similarity">
    <text evidence="1 6">Belongs to the clathrin heavy chain family.</text>
</comment>
<dbReference type="GO" id="GO:0005198">
    <property type="term" value="F:structural molecule activity"/>
    <property type="evidence" value="ECO:0007669"/>
    <property type="project" value="InterPro"/>
</dbReference>
<dbReference type="GO" id="GO:0045334">
    <property type="term" value="C:clathrin-coated endocytic vesicle"/>
    <property type="evidence" value="ECO:0007669"/>
    <property type="project" value="TreeGrafter"/>
</dbReference>
<keyword evidence="4 6" id="KW-0168">Coated pit</keyword>
<dbReference type="FunFam" id="1.25.40.10:FF:000095">
    <property type="entry name" value="Clathrin heavy chain"/>
    <property type="match status" value="1"/>
</dbReference>
<evidence type="ECO:0000313" key="7">
    <source>
        <dbReference type="Proteomes" id="UP000515154"/>
    </source>
</evidence>
<dbReference type="InterPro" id="IPR016025">
    <property type="entry name" value="Clathrin_H-chain_N"/>
</dbReference>
<reference evidence="8" key="1">
    <citation type="submission" date="2025-08" db="UniProtKB">
        <authorList>
            <consortium name="RefSeq"/>
        </authorList>
    </citation>
    <scope>IDENTIFICATION</scope>
</reference>
<dbReference type="InterPro" id="IPR011990">
    <property type="entry name" value="TPR-like_helical_dom_sf"/>
</dbReference>
<dbReference type="GO" id="GO:0030132">
    <property type="term" value="C:clathrin coat of coated pit"/>
    <property type="evidence" value="ECO:0007669"/>
    <property type="project" value="InterPro"/>
</dbReference>
<dbReference type="Pfam" id="PF09268">
    <property type="entry name" value="Clathrin-link"/>
    <property type="match status" value="1"/>
</dbReference>